<evidence type="ECO:0000313" key="12">
    <source>
        <dbReference type="Proteomes" id="UP000183988"/>
    </source>
</evidence>
<keyword evidence="7" id="KW-0732">Signal</keyword>
<evidence type="ECO:0000313" key="11">
    <source>
        <dbReference type="EMBL" id="SHF89744.1"/>
    </source>
</evidence>
<dbReference type="SUPFAM" id="SSF56519">
    <property type="entry name" value="Penicillin binding protein dimerisation domain"/>
    <property type="match status" value="1"/>
</dbReference>
<accession>A0A1M5FDW4</accession>
<dbReference type="Pfam" id="PF03717">
    <property type="entry name" value="PBP_dimer"/>
    <property type="match status" value="1"/>
</dbReference>
<name>A0A1M5FDW4_9BACI</name>
<comment type="pathway">
    <text evidence="2">Cell wall biogenesis; peptidoglycan biosynthesis.</text>
</comment>
<dbReference type="PANTHER" id="PTHR30627">
    <property type="entry name" value="PEPTIDOGLYCAN D,D-TRANSPEPTIDASE"/>
    <property type="match status" value="1"/>
</dbReference>
<dbReference type="Pfam" id="PF00905">
    <property type="entry name" value="Transpeptidase"/>
    <property type="match status" value="1"/>
</dbReference>
<feature type="domain" description="Penicillin-binding protein transpeptidase" evidence="8">
    <location>
        <begin position="361"/>
        <end position="668"/>
    </location>
</feature>
<dbReference type="EMBL" id="FQVW01000008">
    <property type="protein sequence ID" value="SHF89744.1"/>
    <property type="molecule type" value="Genomic_DNA"/>
</dbReference>
<dbReference type="UniPathway" id="UPA00219"/>
<dbReference type="GO" id="GO:0071972">
    <property type="term" value="F:peptidoglycan L,D-transpeptidase activity"/>
    <property type="evidence" value="ECO:0007669"/>
    <property type="project" value="TreeGrafter"/>
</dbReference>
<dbReference type="GO" id="GO:0009252">
    <property type="term" value="P:peptidoglycan biosynthetic process"/>
    <property type="evidence" value="ECO:0007669"/>
    <property type="project" value="UniProtKB-UniPathway"/>
</dbReference>
<evidence type="ECO:0000256" key="4">
    <source>
        <dbReference type="ARBA" id="ARBA00012448"/>
    </source>
</evidence>
<evidence type="ECO:0000259" key="10">
    <source>
        <dbReference type="Pfam" id="PF05223"/>
    </source>
</evidence>
<evidence type="ECO:0000256" key="2">
    <source>
        <dbReference type="ARBA" id="ARBA00004752"/>
    </source>
</evidence>
<gene>
    <name evidence="11" type="ORF">SAMN05216225_100848</name>
</gene>
<feature type="domain" description="NTF2-like N-terminal transpeptidase" evidence="10">
    <location>
        <begin position="28"/>
        <end position="154"/>
    </location>
</feature>
<dbReference type="PANTHER" id="PTHR30627:SF25">
    <property type="entry name" value="PENICILLIN-BINDING PROTEIN 3"/>
    <property type="match status" value="1"/>
</dbReference>
<evidence type="ECO:0000259" key="9">
    <source>
        <dbReference type="Pfam" id="PF03717"/>
    </source>
</evidence>
<feature type="chain" id="PRO_5013200359" description="serine-type D-Ala-D-Ala carboxypeptidase" evidence="7">
    <location>
        <begin position="23"/>
        <end position="678"/>
    </location>
</feature>
<dbReference type="InterPro" id="IPR012338">
    <property type="entry name" value="Beta-lactam/transpept-like"/>
</dbReference>
<dbReference type="OrthoDB" id="9766847at2"/>
<dbReference type="GO" id="GO:0046677">
    <property type="term" value="P:response to antibiotic"/>
    <property type="evidence" value="ECO:0007669"/>
    <property type="project" value="InterPro"/>
</dbReference>
<dbReference type="InterPro" id="IPR005311">
    <property type="entry name" value="PBP_dimer"/>
</dbReference>
<dbReference type="Gene3D" id="3.10.450.100">
    <property type="entry name" value="NTF2-like, domain 1"/>
    <property type="match status" value="1"/>
</dbReference>
<proteinExistence type="inferred from homology"/>
<evidence type="ECO:0000256" key="6">
    <source>
        <dbReference type="ARBA" id="ARBA00034000"/>
    </source>
</evidence>
<protein>
    <recommendedName>
        <fullName evidence="4">serine-type D-Ala-D-Ala carboxypeptidase</fullName>
        <ecNumber evidence="4">3.4.16.4</ecNumber>
    </recommendedName>
</protein>
<dbReference type="PROSITE" id="PS51257">
    <property type="entry name" value="PROKAR_LIPOPROTEIN"/>
    <property type="match status" value="1"/>
</dbReference>
<sequence length="678" mass="75343">MKKIAFIMLVILTILFVGCSKDDDEVITPNDVFNTYTDHWQEENFSAMYDMLTEESQQEYPSEQFIDRYQKIYEDLEITNVSITYSGLSEAQLEATDEEGSATIPFSVDMESIAGPITFNYEATLEKKLEGEEEEEVNWYLTWDPGFIFPEIKDGGEIGIDFTQPIRGQILDRNQIPLADNDEVWDIGIVPEKLGPNSKQQISELLNISVSAIDNYLDASWVKPDLYVPINKKIPKSNEELVEQIFQIDGVAGRTDEGRTYPFGEITAHLTGYIGQVTAEDLENLDPDLYGPNDVVGKAGLEYHFEDRLKGRTGVEIYVTKEDGDKLTIAEKEVQHGENIITTIDIDVQEEIYQSYDGMGGTAAAIQPKTGETLALVSSPAYDPNDMVYGISQEKWDELQNDPLNPLYNRFTATYAPGSTIKPITAAIGLDNGTFTPEDTVEIEGLRWSPNDEDWGDYKIARVSESNGPVDIRDALIRSDNIYFAMQALNMGSNALVSGLELYGFGDSLPFTYPISSSTISSSGAIEDPILLANTSYGQGEMQVSPLHLATMYSTFINSGNMVRPILLANDEHNQFLQEGLISNDQAEFIQEILQEVVEQGSVGRVVETDFPISGKTGTAELKLTIDQEDGKENGWFVGYPSDDQDILIAMMMEEVQDIGASLYVAEKVGEILGALKE</sequence>
<dbReference type="RefSeq" id="WP_072888945.1">
    <property type="nucleotide sequence ID" value="NZ_FQVW01000008.1"/>
</dbReference>
<feature type="signal peptide" evidence="7">
    <location>
        <begin position="1"/>
        <end position="22"/>
    </location>
</feature>
<comment type="similarity">
    <text evidence="3">Belongs to the transpeptidase family.</text>
</comment>
<keyword evidence="12" id="KW-1185">Reference proteome</keyword>
<evidence type="ECO:0000256" key="7">
    <source>
        <dbReference type="SAM" id="SignalP"/>
    </source>
</evidence>
<dbReference type="InterPro" id="IPR050515">
    <property type="entry name" value="Beta-lactam/transpept"/>
</dbReference>
<dbReference type="EC" id="3.4.16.4" evidence="4"/>
<dbReference type="GO" id="GO:0005886">
    <property type="term" value="C:plasma membrane"/>
    <property type="evidence" value="ECO:0007669"/>
    <property type="project" value="TreeGrafter"/>
</dbReference>
<comment type="subcellular location">
    <subcellularLocation>
        <location evidence="1">Membrane</location>
    </subcellularLocation>
</comment>
<evidence type="ECO:0000256" key="5">
    <source>
        <dbReference type="ARBA" id="ARBA00023136"/>
    </source>
</evidence>
<dbReference type="Pfam" id="PF05223">
    <property type="entry name" value="MecA_N"/>
    <property type="match status" value="1"/>
</dbReference>
<dbReference type="GO" id="GO:0009002">
    <property type="term" value="F:serine-type D-Ala-D-Ala carboxypeptidase activity"/>
    <property type="evidence" value="ECO:0007669"/>
    <property type="project" value="UniProtKB-EC"/>
</dbReference>
<dbReference type="SUPFAM" id="SSF56601">
    <property type="entry name" value="beta-lactamase/transpeptidase-like"/>
    <property type="match status" value="1"/>
</dbReference>
<dbReference type="Gene3D" id="3.90.1310.10">
    <property type="entry name" value="Penicillin-binding protein 2a (Domain 2)"/>
    <property type="match status" value="1"/>
</dbReference>
<dbReference type="InterPro" id="IPR001460">
    <property type="entry name" value="PCN-bd_Tpept"/>
</dbReference>
<organism evidence="11 12">
    <name type="scientific">Ornithinibacillus halophilus</name>
    <dbReference type="NCBI Taxonomy" id="930117"/>
    <lineage>
        <taxon>Bacteria</taxon>
        <taxon>Bacillati</taxon>
        <taxon>Bacillota</taxon>
        <taxon>Bacilli</taxon>
        <taxon>Bacillales</taxon>
        <taxon>Bacillaceae</taxon>
        <taxon>Ornithinibacillus</taxon>
    </lineage>
</organism>
<dbReference type="GO" id="GO:0071555">
    <property type="term" value="P:cell wall organization"/>
    <property type="evidence" value="ECO:0007669"/>
    <property type="project" value="TreeGrafter"/>
</dbReference>
<evidence type="ECO:0000256" key="3">
    <source>
        <dbReference type="ARBA" id="ARBA00007171"/>
    </source>
</evidence>
<reference evidence="11 12" key="1">
    <citation type="submission" date="2016-11" db="EMBL/GenBank/DDBJ databases">
        <authorList>
            <person name="Jaros S."/>
            <person name="Januszkiewicz K."/>
            <person name="Wedrychowicz H."/>
        </authorList>
    </citation>
    <scope>NUCLEOTIDE SEQUENCE [LARGE SCALE GENOMIC DNA]</scope>
    <source>
        <strain evidence="11 12">IBRC-M 10683</strain>
    </source>
</reference>
<dbReference type="STRING" id="930117.SAMN05216225_100848"/>
<dbReference type="Proteomes" id="UP000183988">
    <property type="component" value="Unassembled WGS sequence"/>
</dbReference>
<dbReference type="InterPro" id="IPR036138">
    <property type="entry name" value="PBP_dimer_sf"/>
</dbReference>
<dbReference type="InterPro" id="IPR007887">
    <property type="entry name" value="MecA_N"/>
</dbReference>
<evidence type="ECO:0000256" key="1">
    <source>
        <dbReference type="ARBA" id="ARBA00004370"/>
    </source>
</evidence>
<keyword evidence="5" id="KW-0472">Membrane</keyword>
<comment type="catalytic activity">
    <reaction evidence="6">
        <text>Preferential cleavage: (Ac)2-L-Lys-D-Ala-|-D-Ala. Also transpeptidation of peptidyl-alanyl moieties that are N-acyl substituents of D-alanine.</text>
        <dbReference type="EC" id="3.4.16.4"/>
    </reaction>
</comment>
<dbReference type="SUPFAM" id="SSF54427">
    <property type="entry name" value="NTF2-like"/>
    <property type="match status" value="1"/>
</dbReference>
<dbReference type="AlphaFoldDB" id="A0A1M5FDW4"/>
<dbReference type="InterPro" id="IPR032710">
    <property type="entry name" value="NTF2-like_dom_sf"/>
</dbReference>
<dbReference type="GO" id="GO:0008658">
    <property type="term" value="F:penicillin binding"/>
    <property type="evidence" value="ECO:0007669"/>
    <property type="project" value="InterPro"/>
</dbReference>
<dbReference type="Gene3D" id="3.30.1390.30">
    <property type="entry name" value="Penicillin-binding protein 2a, domain 3"/>
    <property type="match status" value="1"/>
</dbReference>
<feature type="domain" description="Penicillin-binding protein dimerisation" evidence="9">
    <location>
        <begin position="164"/>
        <end position="326"/>
    </location>
</feature>
<evidence type="ECO:0000259" key="8">
    <source>
        <dbReference type="Pfam" id="PF00905"/>
    </source>
</evidence>
<dbReference type="Gene3D" id="3.40.710.10">
    <property type="entry name" value="DD-peptidase/beta-lactamase superfamily"/>
    <property type="match status" value="1"/>
</dbReference>